<keyword evidence="1" id="KW-1133">Transmembrane helix</keyword>
<evidence type="ECO:0000256" key="1">
    <source>
        <dbReference type="SAM" id="Phobius"/>
    </source>
</evidence>
<sequence length="342" mass="38636">MRIQPNIPHVILCLFRNIRVFRWPFIAKVVLSLTVLIIVAKLQWNAIVDAQIKKKLLEERFIQKCDPDDAICKHCPFFQERTHKMMTCVADRFAQTLAMDDIGTYDDAILDAPKLCTFEWLLEQRVVQLIELGKTMLSLAPSNLNAPMTALVIGHNDDFYAERQLALNITAVKYYGINLENEEAKEAFGTTLNGTLLNETISTAPDNVEADGMIADQLFQKYFPRRPVDVIFLNSIASESFISQLLGHGTHGIPIPPCQLNFRITIPKQLSDVKAFTRWLSEMAASLKPRYTQFVLGPTAISERNGVKTLQAYLVNVGNPTCVARFLQKSECRALIATEFDE</sequence>
<proteinExistence type="predicted"/>
<dbReference type="EMBL" id="CAJFDH010000005">
    <property type="protein sequence ID" value="CAD5225355.1"/>
    <property type="molecule type" value="Genomic_DNA"/>
</dbReference>
<dbReference type="AlphaFoldDB" id="A0A811LE75"/>
<comment type="caution">
    <text evidence="2">The sequence shown here is derived from an EMBL/GenBank/DDBJ whole genome shotgun (WGS) entry which is preliminary data.</text>
</comment>
<dbReference type="Proteomes" id="UP000614601">
    <property type="component" value="Unassembled WGS sequence"/>
</dbReference>
<keyword evidence="1" id="KW-0472">Membrane</keyword>
<protein>
    <submittedName>
        <fullName evidence="2">Uncharacterized protein</fullName>
    </submittedName>
</protein>
<dbReference type="EMBL" id="CAJFCW020000005">
    <property type="protein sequence ID" value="CAG9120763.1"/>
    <property type="molecule type" value="Genomic_DNA"/>
</dbReference>
<evidence type="ECO:0000313" key="2">
    <source>
        <dbReference type="EMBL" id="CAD5225355.1"/>
    </source>
</evidence>
<name>A0A811LE75_9BILA</name>
<reference evidence="2" key="1">
    <citation type="submission" date="2020-09" db="EMBL/GenBank/DDBJ databases">
        <authorList>
            <person name="Kikuchi T."/>
        </authorList>
    </citation>
    <scope>NUCLEOTIDE SEQUENCE</scope>
    <source>
        <strain evidence="2">SH1</strain>
    </source>
</reference>
<accession>A0A811LE75</accession>
<dbReference type="Proteomes" id="UP000783686">
    <property type="component" value="Unassembled WGS sequence"/>
</dbReference>
<organism evidence="2 3">
    <name type="scientific">Bursaphelenchus okinawaensis</name>
    <dbReference type="NCBI Taxonomy" id="465554"/>
    <lineage>
        <taxon>Eukaryota</taxon>
        <taxon>Metazoa</taxon>
        <taxon>Ecdysozoa</taxon>
        <taxon>Nematoda</taxon>
        <taxon>Chromadorea</taxon>
        <taxon>Rhabditida</taxon>
        <taxon>Tylenchina</taxon>
        <taxon>Tylenchomorpha</taxon>
        <taxon>Aphelenchoidea</taxon>
        <taxon>Aphelenchoididae</taxon>
        <taxon>Bursaphelenchus</taxon>
    </lineage>
</organism>
<keyword evidence="3" id="KW-1185">Reference proteome</keyword>
<feature type="transmembrane region" description="Helical" evidence="1">
    <location>
        <begin position="25"/>
        <end position="44"/>
    </location>
</feature>
<dbReference type="OrthoDB" id="5812775at2759"/>
<evidence type="ECO:0000313" key="3">
    <source>
        <dbReference type="Proteomes" id="UP000614601"/>
    </source>
</evidence>
<gene>
    <name evidence="2" type="ORF">BOKJ2_LOCUS11537</name>
</gene>
<keyword evidence="1" id="KW-0812">Transmembrane</keyword>